<name>A0AAD4QIE9_9BRYO</name>
<dbReference type="AlphaFoldDB" id="A0AAD4QIE9"/>
<dbReference type="InterPro" id="IPR018200">
    <property type="entry name" value="USP_CS"/>
</dbReference>
<feature type="compositionally biased region" description="Polar residues" evidence="11">
    <location>
        <begin position="1079"/>
        <end position="1108"/>
    </location>
</feature>
<dbReference type="Pfam" id="PF00443">
    <property type="entry name" value="UCH"/>
    <property type="match status" value="1"/>
</dbReference>
<dbReference type="InterPro" id="IPR001394">
    <property type="entry name" value="Peptidase_C19_UCH"/>
</dbReference>
<feature type="region of interest" description="Disordered" evidence="11">
    <location>
        <begin position="1072"/>
        <end position="1108"/>
    </location>
</feature>
<dbReference type="GO" id="GO:0008270">
    <property type="term" value="F:zinc ion binding"/>
    <property type="evidence" value="ECO:0007669"/>
    <property type="project" value="UniProtKB-KW"/>
</dbReference>
<dbReference type="FunFam" id="3.90.70.10:FF:000026">
    <property type="entry name" value="Ubiquitin carboxyl-terminal hydrolase 15"/>
    <property type="match status" value="1"/>
</dbReference>
<evidence type="ECO:0000256" key="7">
    <source>
        <dbReference type="ARBA" id="ARBA00022786"/>
    </source>
</evidence>
<proteinExistence type="inferred from homology"/>
<keyword evidence="5" id="KW-0479">Metal-binding</keyword>
<dbReference type="InterPro" id="IPR050164">
    <property type="entry name" value="Peptidase_C19"/>
</dbReference>
<dbReference type="SUPFAM" id="SSF54001">
    <property type="entry name" value="Cysteine proteinases"/>
    <property type="match status" value="1"/>
</dbReference>
<dbReference type="PROSITE" id="PS01360">
    <property type="entry name" value="ZF_MYND_1"/>
    <property type="match status" value="1"/>
</dbReference>
<keyword evidence="9" id="KW-0862">Zinc</keyword>
<keyword evidence="15" id="KW-1185">Reference proteome</keyword>
<dbReference type="EC" id="3.4.19.12" evidence="3"/>
<reference evidence="15" key="1">
    <citation type="journal article" date="2022" name="New Phytol.">
        <title>Phylogenomic structure and speciation in an emerging model: the Sphagnum magellanicum complex (Bryophyta).</title>
        <authorList>
            <person name="Shaw A.J."/>
            <person name="Piatkowski B."/>
            <person name="Duffy A.M."/>
            <person name="Aguero B."/>
            <person name="Imwattana K."/>
            <person name="Nieto-Lugilde M."/>
            <person name="Healey A."/>
            <person name="Weston D.J."/>
            <person name="Patel M.N."/>
            <person name="Schmutz J."/>
            <person name="Grimwood J."/>
            <person name="Yavitt J.B."/>
            <person name="Hassel K."/>
            <person name="Stenoien H.K."/>
            <person name="Flatberg K.I."/>
            <person name="Bickford C.P."/>
            <person name="Hicks K.A."/>
        </authorList>
    </citation>
    <scope>NUCLEOTIDE SEQUENCE [LARGE SCALE GENOMIC DNA]</scope>
</reference>
<dbReference type="GO" id="GO:0004843">
    <property type="term" value="F:cysteine-type deubiquitinase activity"/>
    <property type="evidence" value="ECO:0007669"/>
    <property type="project" value="UniProtKB-EC"/>
</dbReference>
<dbReference type="InterPro" id="IPR002893">
    <property type="entry name" value="Znf_MYND"/>
</dbReference>
<keyword evidence="8" id="KW-0378">Hydrolase</keyword>
<evidence type="ECO:0000256" key="4">
    <source>
        <dbReference type="ARBA" id="ARBA00022670"/>
    </source>
</evidence>
<dbReference type="Gene3D" id="3.10.450.50">
    <property type="match status" value="1"/>
</dbReference>
<dbReference type="PANTHER" id="PTHR24006">
    <property type="entry name" value="UBIQUITIN CARBOXYL-TERMINAL HYDROLASE"/>
    <property type="match status" value="1"/>
</dbReference>
<dbReference type="PROSITE" id="PS50235">
    <property type="entry name" value="USP_3"/>
    <property type="match status" value="1"/>
</dbReference>
<dbReference type="PROSITE" id="PS50865">
    <property type="entry name" value="ZF_MYND_2"/>
    <property type="match status" value="1"/>
</dbReference>
<gene>
    <name evidence="14" type="ORF">CY35_U003200</name>
</gene>
<comment type="catalytic activity">
    <reaction evidence="1">
        <text>Thiol-dependent hydrolysis of ester, thioester, amide, peptide and isopeptide bonds formed by the C-terminal Gly of ubiquitin (a 76-residue protein attached to proteins as an intracellular targeting signal).</text>
        <dbReference type="EC" id="3.4.19.12"/>
    </reaction>
</comment>
<dbReference type="Proteomes" id="UP000828922">
    <property type="component" value="Unassembled WGS sequence"/>
</dbReference>
<evidence type="ECO:0000256" key="11">
    <source>
        <dbReference type="SAM" id="MobiDB-lite"/>
    </source>
</evidence>
<evidence type="ECO:0000256" key="1">
    <source>
        <dbReference type="ARBA" id="ARBA00000707"/>
    </source>
</evidence>
<evidence type="ECO:0000256" key="5">
    <source>
        <dbReference type="ARBA" id="ARBA00022723"/>
    </source>
</evidence>
<protein>
    <recommendedName>
        <fullName evidence="3">ubiquitinyl hydrolase 1</fullName>
        <ecNumber evidence="3">3.4.19.12</ecNumber>
    </recommendedName>
</protein>
<evidence type="ECO:0000259" key="12">
    <source>
        <dbReference type="PROSITE" id="PS50235"/>
    </source>
</evidence>
<dbReference type="InterPro" id="IPR028889">
    <property type="entry name" value="USP"/>
</dbReference>
<evidence type="ECO:0000256" key="6">
    <source>
        <dbReference type="ARBA" id="ARBA00022771"/>
    </source>
</evidence>
<keyword evidence="7" id="KW-0833">Ubl conjugation pathway</keyword>
<feature type="domain" description="MYND-type" evidence="13">
    <location>
        <begin position="66"/>
        <end position="103"/>
    </location>
</feature>
<dbReference type="Pfam" id="PF01753">
    <property type="entry name" value="zf-MYND"/>
    <property type="match status" value="1"/>
</dbReference>
<dbReference type="GO" id="GO:0005829">
    <property type="term" value="C:cytosol"/>
    <property type="evidence" value="ECO:0007669"/>
    <property type="project" value="TreeGrafter"/>
</dbReference>
<comment type="caution">
    <text evidence="14">The sequence shown here is derived from an EMBL/GenBank/DDBJ whole genome shotgun (WGS) entry which is preliminary data.</text>
</comment>
<evidence type="ECO:0000256" key="9">
    <source>
        <dbReference type="ARBA" id="ARBA00022833"/>
    </source>
</evidence>
<evidence type="ECO:0000256" key="3">
    <source>
        <dbReference type="ARBA" id="ARBA00012759"/>
    </source>
</evidence>
<dbReference type="CDD" id="cd02661">
    <property type="entry name" value="Peptidase_C19E"/>
    <property type="match status" value="1"/>
</dbReference>
<evidence type="ECO:0000313" key="14">
    <source>
        <dbReference type="EMBL" id="KAH9530422.1"/>
    </source>
</evidence>
<dbReference type="PROSITE" id="PS00972">
    <property type="entry name" value="USP_1"/>
    <property type="match status" value="1"/>
</dbReference>
<dbReference type="EMBL" id="MU273446">
    <property type="protein sequence ID" value="KAH9530422.1"/>
    <property type="molecule type" value="Genomic_DNA"/>
</dbReference>
<keyword evidence="6 10" id="KW-0863">Zinc-finger</keyword>
<feature type="domain" description="USP" evidence="12">
    <location>
        <begin position="212"/>
        <end position="518"/>
    </location>
</feature>
<dbReference type="InterPro" id="IPR038765">
    <property type="entry name" value="Papain-like_cys_pep_sf"/>
</dbReference>
<sequence>MHEWVDTEITAVLFALAVILAVSLGFAHQVKVRASRRGELLKLRHLAVETIAKAEADSMLAGSSLCSICKNPTSRRCSRCKAVRYCSLECQSQHWREGHKKECKAPSTSGLEISENGNGIVHSLCLRSSQSMTSGDLFRYSNQGNATIDHDKLFPHFPEATGAHKKTSSPHVSKPLSASITSDGIILRPKKILFPYDYFVKLYNWDMLRLPCGLINCGNSCFANVVLQCLTYTRPLTAYLLEGAHVEECRRNDWCFMCELQGHVWRVRQNQTPFSPIRILSRMQNIGNHLGYGRQEDAHEFMRFAIDSMQSTCLDGFGGETVVDPASQQTTLIHHIFGGLLQSQVKCMQCQHESNRYESMMDLAVEIHGIVESLEDALAQFTAPELLDGENKYKCDRCNAYVKADKRLTLHEAPNVLTIALKRFQSGKFGKLNKRVTFPEVLYMGPYMSQKGDEPPVYKLYAVVVHVDMLNASFFGHYICYVKDSQGAWYKIDDSKVKEVEVDKVMSQRAYMLFYSRSFARAAPITDPEPSSAASGEGILEFIRLAVPLEHRQSSILPPMQGAVAVPSSLAKEVSLALGYNDGGTGESSEHGIMQLQRPEFAITGLNFDDFLERKQKLEYTVPLTLGGGESTVEVGSCDQISSSLKVAAGMSDSTNASEDLYVNSSQILESVQVFKGKMEHNEMPLESTSLSRQRRVGKISEQGHEVLSLLPSPKLLDMEELPMWEAGNHHKTSAIPVLDVVGSSPSIAWPRNVVDMVSSIDYAVVNSDSQVQSPCCVPEYVAEYSEKQTSEESDVWKGDQAYSSVEAMCPHLEGGEMLESMSSRREEGCKCMQIDMDSLALQNSYGASPDEGLELLSAKTSHAQTNSNCGEAGIFQSSSKALLELKTLGSLNAEMHEHKKRMEHTEPTMSLMRTPGANMGPLATTTSSSNCFTVLLDSPGKVLIEELPGPDVVGRTDCGHVANKGDVENGLELSGLLSGSAVIGEVLSTTVLTPTITGSSSNSELFSDSSVENTAFRVNPVDGILDDGQEICHNSPIGRINDGKQNLKPLLAPGFLNKSHRLKTVKSVSKNAGVYPNGHSNQGNGWATTSAQTEFPPGQTSMVGMNGTSISASVGELEVSDLQGHSSSRASTQLLSYTNHNNARKDGKKGLMDHISVNRSQSGTSQSHAVSVAFGAKHKQGRNESCACGSQQKWKKCCGKSSVIKGALADRQLVV</sequence>
<dbReference type="FunFam" id="6.10.140.2220:FF:000006">
    <property type="entry name" value="Ubiquitin carboxyl-terminal hydrolase 15"/>
    <property type="match status" value="1"/>
</dbReference>
<organism evidence="14 15">
    <name type="scientific">Sphagnum magellanicum</name>
    <dbReference type="NCBI Taxonomy" id="128215"/>
    <lineage>
        <taxon>Eukaryota</taxon>
        <taxon>Viridiplantae</taxon>
        <taxon>Streptophyta</taxon>
        <taxon>Embryophyta</taxon>
        <taxon>Bryophyta</taxon>
        <taxon>Sphagnophytina</taxon>
        <taxon>Sphagnopsida</taxon>
        <taxon>Sphagnales</taxon>
        <taxon>Sphagnaceae</taxon>
        <taxon>Sphagnum</taxon>
    </lineage>
</organism>
<dbReference type="GO" id="GO:0006508">
    <property type="term" value="P:proteolysis"/>
    <property type="evidence" value="ECO:0007669"/>
    <property type="project" value="UniProtKB-KW"/>
</dbReference>
<dbReference type="PANTHER" id="PTHR24006:SF677">
    <property type="entry name" value="UBIQUITIN CARBOXYL-TERMINAL HYDROLASE 19"/>
    <property type="match status" value="1"/>
</dbReference>
<dbReference type="SUPFAM" id="SSF144232">
    <property type="entry name" value="HIT/MYND zinc finger-like"/>
    <property type="match status" value="1"/>
</dbReference>
<accession>A0AAD4QIE9</accession>
<dbReference type="Gene3D" id="6.10.140.2220">
    <property type="match status" value="1"/>
</dbReference>
<dbReference type="GO" id="GO:0016579">
    <property type="term" value="P:protein deubiquitination"/>
    <property type="evidence" value="ECO:0007669"/>
    <property type="project" value="InterPro"/>
</dbReference>
<evidence type="ECO:0000256" key="8">
    <source>
        <dbReference type="ARBA" id="ARBA00022801"/>
    </source>
</evidence>
<keyword evidence="4" id="KW-0645">Protease</keyword>
<evidence type="ECO:0000259" key="13">
    <source>
        <dbReference type="PROSITE" id="PS50865"/>
    </source>
</evidence>
<dbReference type="Gene3D" id="3.90.70.10">
    <property type="entry name" value="Cysteine proteinases"/>
    <property type="match status" value="1"/>
</dbReference>
<comment type="similarity">
    <text evidence="2">Belongs to the peptidase C19 family.</text>
</comment>
<dbReference type="InterPro" id="IPR004027">
    <property type="entry name" value="SEC_C_motif"/>
</dbReference>
<evidence type="ECO:0000256" key="10">
    <source>
        <dbReference type="PROSITE-ProRule" id="PRU00134"/>
    </source>
</evidence>
<evidence type="ECO:0000313" key="15">
    <source>
        <dbReference type="Proteomes" id="UP000828922"/>
    </source>
</evidence>
<dbReference type="Pfam" id="PF02810">
    <property type="entry name" value="SEC-C"/>
    <property type="match status" value="1"/>
</dbReference>
<dbReference type="GO" id="GO:0005634">
    <property type="term" value="C:nucleus"/>
    <property type="evidence" value="ECO:0007669"/>
    <property type="project" value="TreeGrafter"/>
</dbReference>
<evidence type="ECO:0000256" key="2">
    <source>
        <dbReference type="ARBA" id="ARBA00009085"/>
    </source>
</evidence>